<feature type="non-terminal residue" evidence="1">
    <location>
        <position position="87"/>
    </location>
</feature>
<name>A0A382PDQ1_9ZZZZ</name>
<feature type="non-terminal residue" evidence="1">
    <location>
        <position position="1"/>
    </location>
</feature>
<organism evidence="1">
    <name type="scientific">marine metagenome</name>
    <dbReference type="NCBI Taxonomy" id="408172"/>
    <lineage>
        <taxon>unclassified sequences</taxon>
        <taxon>metagenomes</taxon>
        <taxon>ecological metagenomes</taxon>
    </lineage>
</organism>
<gene>
    <name evidence="1" type="ORF">METZ01_LOCUS323589</name>
</gene>
<accession>A0A382PDQ1</accession>
<dbReference type="AlphaFoldDB" id="A0A382PDQ1"/>
<protein>
    <submittedName>
        <fullName evidence="1">Uncharacterized protein</fullName>
    </submittedName>
</protein>
<evidence type="ECO:0000313" key="1">
    <source>
        <dbReference type="EMBL" id="SVC70735.1"/>
    </source>
</evidence>
<proteinExistence type="predicted"/>
<reference evidence="1" key="1">
    <citation type="submission" date="2018-05" db="EMBL/GenBank/DDBJ databases">
        <authorList>
            <person name="Lanie J.A."/>
            <person name="Ng W.-L."/>
            <person name="Kazmierczak K.M."/>
            <person name="Andrzejewski T.M."/>
            <person name="Davidsen T.M."/>
            <person name="Wayne K.J."/>
            <person name="Tettelin H."/>
            <person name="Glass J.I."/>
            <person name="Rusch D."/>
            <person name="Podicherti R."/>
            <person name="Tsui H.-C.T."/>
            <person name="Winkler M.E."/>
        </authorList>
    </citation>
    <scope>NUCLEOTIDE SEQUENCE</scope>
</reference>
<sequence length="87" mass="8933">VNNGRQRPVIAAQILALQDCITAIEQGSARAQRGGARLTMGVENIDAILPGGGLARDALHEVVGQAGYGRVLDGATLAFAAVLAARR</sequence>
<dbReference type="EMBL" id="UINC01106220">
    <property type="protein sequence ID" value="SVC70735.1"/>
    <property type="molecule type" value="Genomic_DNA"/>
</dbReference>